<accession>A0A2P8DAT4</accession>
<evidence type="ECO:0000313" key="3">
    <source>
        <dbReference type="Proteomes" id="UP000240572"/>
    </source>
</evidence>
<gene>
    <name evidence="2" type="ORF">B0I18_101489</name>
</gene>
<evidence type="ECO:0000259" key="1">
    <source>
        <dbReference type="Pfam" id="PF09511"/>
    </source>
</evidence>
<feature type="domain" description="T4 RNA ligase 1-like N-terminal" evidence="1">
    <location>
        <begin position="50"/>
        <end position="226"/>
    </location>
</feature>
<dbReference type="Pfam" id="PF09511">
    <property type="entry name" value="RNA_lig_T4_1"/>
    <property type="match status" value="1"/>
</dbReference>
<evidence type="ECO:0000313" key="2">
    <source>
        <dbReference type="EMBL" id="PSK94334.1"/>
    </source>
</evidence>
<name>A0A2P8DAT4_9BACT</name>
<dbReference type="SUPFAM" id="SSF56091">
    <property type="entry name" value="DNA ligase/mRNA capping enzyme, catalytic domain"/>
    <property type="match status" value="1"/>
</dbReference>
<dbReference type="RefSeq" id="WP_106521043.1">
    <property type="nucleotide sequence ID" value="NZ_PYGD01000001.1"/>
</dbReference>
<dbReference type="AlphaFoldDB" id="A0A2P8DAT4"/>
<protein>
    <submittedName>
        <fullName evidence="2">RNA ligase</fullName>
    </submittedName>
</protein>
<organism evidence="2 3">
    <name type="scientific">Taibaiella chishuiensis</name>
    <dbReference type="NCBI Taxonomy" id="1434707"/>
    <lineage>
        <taxon>Bacteria</taxon>
        <taxon>Pseudomonadati</taxon>
        <taxon>Bacteroidota</taxon>
        <taxon>Chitinophagia</taxon>
        <taxon>Chitinophagales</taxon>
        <taxon>Chitinophagaceae</taxon>
        <taxon>Taibaiella</taxon>
    </lineage>
</organism>
<comment type="caution">
    <text evidence="2">The sequence shown here is derived from an EMBL/GenBank/DDBJ whole genome shotgun (WGS) entry which is preliminary data.</text>
</comment>
<dbReference type="Proteomes" id="UP000240572">
    <property type="component" value="Unassembled WGS sequence"/>
</dbReference>
<keyword evidence="3" id="KW-1185">Reference proteome</keyword>
<dbReference type="EMBL" id="PYGD01000001">
    <property type="protein sequence ID" value="PSK94334.1"/>
    <property type="molecule type" value="Genomic_DNA"/>
</dbReference>
<dbReference type="InterPro" id="IPR019039">
    <property type="entry name" value="T4-Rnl1-like_N"/>
</dbReference>
<proteinExistence type="predicted"/>
<dbReference type="OrthoDB" id="1310645at2"/>
<dbReference type="GO" id="GO:0016874">
    <property type="term" value="F:ligase activity"/>
    <property type="evidence" value="ECO:0007669"/>
    <property type="project" value="UniProtKB-KW"/>
</dbReference>
<reference evidence="2 3" key="1">
    <citation type="submission" date="2018-03" db="EMBL/GenBank/DDBJ databases">
        <title>Genomic Encyclopedia of Type Strains, Phase III (KMG-III): the genomes of soil and plant-associated and newly described type strains.</title>
        <authorList>
            <person name="Whitman W."/>
        </authorList>
    </citation>
    <scope>NUCLEOTIDE SEQUENCE [LARGE SCALE GENOMIC DNA]</scope>
    <source>
        <strain evidence="2 3">CGMCC 1.12700</strain>
    </source>
</reference>
<keyword evidence="2" id="KW-0436">Ligase</keyword>
<sequence length="341" mass="39832">MSTINISLLQQHIADGLVAVQKHPQLELYIYNYTAKVQYERTWNEITLACRGLILDAGYHIVARPFPKFFNLEELDAAAIPPLAFEVFEKMDGSLGILYWHNDQPYIATRGSFNSVQAQKANALLYGRYRQAITQLERDKTYLFEIIYPENRIVLDYGDAEELVLLAIVETQTGKEFPLEELGFPLVKRYDGINDLAAIRALDDDTREGFVIRFANNFRLKVKFKEYLRLHRIITQISSVDIWEYLSTGQSFTEILEKVPDEFYQWVKTVRDRLQEQYDAIETRCRADFKLLESRKDTALYFLQCTYPAVLFAMLNGKNYAPVIWKQLRPKFEKPFIQTDS</sequence>